<keyword evidence="2" id="KW-0238">DNA-binding</keyword>
<dbReference type="InterPro" id="IPR020449">
    <property type="entry name" value="Tscrpt_reg_AraC-type_HTH"/>
</dbReference>
<keyword evidence="3" id="KW-0804">Transcription</keyword>
<keyword evidence="1" id="KW-0805">Transcription regulation</keyword>
<sequence>MRNIQTNDLIKYFANSTIQYADLFVTSLGPNVHDHNRTTAPCFNGLVITLSGSANFSLNGEVYAIHKGVILHAGPNMAIDITVTSEEPWYYTVLHYEMINSPFPVEIGHFKIETGHHHKLDYLVHQLIRFEKIPGDINRLKCKSLFMQLMEFLVIYAKIQTSNNVVDQAITFMTEHYTLPITIAEIAEEVGCDRRRLAYLFDKQTGMSPIQFLTEIRLKQSRELLRTTTIPIKDIAELIGYQDAFYFCRVFKKQYHLTPTNFRKQYLTV</sequence>
<dbReference type="RefSeq" id="WP_087616737.1">
    <property type="nucleotide sequence ID" value="NZ_JAFBEY010000001.1"/>
</dbReference>
<dbReference type="PANTHER" id="PTHR43280:SF2">
    <property type="entry name" value="HTH-TYPE TRANSCRIPTIONAL REGULATOR EXSA"/>
    <property type="match status" value="1"/>
</dbReference>
<accession>A0ABX3ZIM9</accession>
<evidence type="ECO:0000256" key="3">
    <source>
        <dbReference type="ARBA" id="ARBA00023163"/>
    </source>
</evidence>
<dbReference type="PRINTS" id="PR00032">
    <property type="entry name" value="HTHARAC"/>
</dbReference>
<dbReference type="SMART" id="SM00342">
    <property type="entry name" value="HTH_ARAC"/>
    <property type="match status" value="1"/>
</dbReference>
<protein>
    <recommendedName>
        <fullName evidence="4">HTH araC/xylS-type domain-containing protein</fullName>
    </recommendedName>
</protein>
<evidence type="ECO:0000259" key="4">
    <source>
        <dbReference type="PROSITE" id="PS01124"/>
    </source>
</evidence>
<dbReference type="InterPro" id="IPR003313">
    <property type="entry name" value="AraC-bd"/>
</dbReference>
<name>A0ABX3ZIM9_9BACL</name>
<dbReference type="Proteomes" id="UP000196594">
    <property type="component" value="Unassembled WGS sequence"/>
</dbReference>
<dbReference type="Pfam" id="PF12833">
    <property type="entry name" value="HTH_18"/>
    <property type="match status" value="1"/>
</dbReference>
<evidence type="ECO:0000256" key="1">
    <source>
        <dbReference type="ARBA" id="ARBA00023015"/>
    </source>
</evidence>
<comment type="caution">
    <text evidence="5">The sequence shown here is derived from an EMBL/GenBank/DDBJ whole genome shotgun (WGS) entry which is preliminary data.</text>
</comment>
<evidence type="ECO:0000256" key="2">
    <source>
        <dbReference type="ARBA" id="ARBA00023125"/>
    </source>
</evidence>
<gene>
    <name evidence="5" type="ORF">CBM15_07325</name>
</gene>
<dbReference type="SUPFAM" id="SSF46689">
    <property type="entry name" value="Homeodomain-like"/>
    <property type="match status" value="2"/>
</dbReference>
<dbReference type="PROSITE" id="PS01124">
    <property type="entry name" value="HTH_ARAC_FAMILY_2"/>
    <property type="match status" value="1"/>
</dbReference>
<dbReference type="Pfam" id="PF02311">
    <property type="entry name" value="AraC_binding"/>
    <property type="match status" value="1"/>
</dbReference>
<dbReference type="EMBL" id="NHNT01000003">
    <property type="protein sequence ID" value="OUZ39461.1"/>
    <property type="molecule type" value="Genomic_DNA"/>
</dbReference>
<evidence type="ECO:0000313" key="5">
    <source>
        <dbReference type="EMBL" id="OUZ39461.1"/>
    </source>
</evidence>
<reference evidence="5 6" key="1">
    <citation type="journal article" date="2017" name="Int. J. Syst. Evol. Microbiol.">
        <title>Solibacillus kalamii sp. nov., isolated from a high-efficiency particulate arrestance filter system used in the International Space Station.</title>
        <authorList>
            <person name="Checinska Sielaff A."/>
            <person name="Kumar R.M."/>
            <person name="Pal D."/>
            <person name="Mayilraj S."/>
            <person name="Venkateswaran K."/>
        </authorList>
    </citation>
    <scope>NUCLEOTIDE SEQUENCE [LARGE SCALE GENOMIC DNA]</scope>
    <source>
        <strain evidence="5 6">ISSFR-015</strain>
    </source>
</reference>
<evidence type="ECO:0000313" key="6">
    <source>
        <dbReference type="Proteomes" id="UP000196594"/>
    </source>
</evidence>
<dbReference type="PANTHER" id="PTHR43280">
    <property type="entry name" value="ARAC-FAMILY TRANSCRIPTIONAL REGULATOR"/>
    <property type="match status" value="1"/>
</dbReference>
<dbReference type="InterPro" id="IPR009057">
    <property type="entry name" value="Homeodomain-like_sf"/>
</dbReference>
<feature type="domain" description="HTH araC/xylS-type" evidence="4">
    <location>
        <begin position="167"/>
        <end position="265"/>
    </location>
</feature>
<proteinExistence type="predicted"/>
<dbReference type="InterPro" id="IPR018060">
    <property type="entry name" value="HTH_AraC"/>
</dbReference>
<dbReference type="InterPro" id="IPR037923">
    <property type="entry name" value="HTH-like"/>
</dbReference>
<keyword evidence="6" id="KW-1185">Reference proteome</keyword>
<dbReference type="Gene3D" id="1.10.10.60">
    <property type="entry name" value="Homeodomain-like"/>
    <property type="match status" value="2"/>
</dbReference>
<organism evidence="5 6">
    <name type="scientific">Solibacillus kalamii</name>
    <dbReference type="NCBI Taxonomy" id="1748298"/>
    <lineage>
        <taxon>Bacteria</taxon>
        <taxon>Bacillati</taxon>
        <taxon>Bacillota</taxon>
        <taxon>Bacilli</taxon>
        <taxon>Bacillales</taxon>
        <taxon>Caryophanaceae</taxon>
        <taxon>Solibacillus</taxon>
    </lineage>
</organism>
<dbReference type="SUPFAM" id="SSF51215">
    <property type="entry name" value="Regulatory protein AraC"/>
    <property type="match status" value="1"/>
</dbReference>